<reference evidence="10" key="1">
    <citation type="journal article" date="2019" name="Int. J. Syst. Evol. Microbiol.">
        <title>Halobacteriovorax valvorus sp. nov., a novel prokaryotic predator isolated from coastal seawater of China.</title>
        <authorList>
            <person name="Chen M.-X."/>
        </authorList>
    </citation>
    <scope>NUCLEOTIDE SEQUENCE [LARGE SCALE GENOMIC DNA]</scope>
    <source>
        <strain evidence="10">BL9</strain>
    </source>
</reference>
<dbReference type="Proteomes" id="UP000443582">
    <property type="component" value="Unassembled WGS sequence"/>
</dbReference>
<dbReference type="InterPro" id="IPR020617">
    <property type="entry name" value="Thiolase_C"/>
</dbReference>
<accession>A0ABY0IDJ3</accession>
<dbReference type="EMBL" id="QDKL01000003">
    <property type="protein sequence ID" value="RZF21028.1"/>
    <property type="molecule type" value="Genomic_DNA"/>
</dbReference>
<comment type="pathway">
    <text evidence="1">Lipid metabolism.</text>
</comment>
<dbReference type="InterPro" id="IPR020615">
    <property type="entry name" value="Thiolase_acyl_enz_int_AS"/>
</dbReference>
<dbReference type="CDD" id="cd00751">
    <property type="entry name" value="thiolase"/>
    <property type="match status" value="1"/>
</dbReference>
<comment type="caution">
    <text evidence="9">The sequence shown here is derived from an EMBL/GenBank/DDBJ whole genome shotgun (WGS) entry which is preliminary data.</text>
</comment>
<dbReference type="Pfam" id="PF00108">
    <property type="entry name" value="Thiolase_N"/>
    <property type="match status" value="1"/>
</dbReference>
<evidence type="ECO:0000256" key="6">
    <source>
        <dbReference type="RuleBase" id="RU003557"/>
    </source>
</evidence>
<dbReference type="PROSITE" id="PS00098">
    <property type="entry name" value="THIOLASE_1"/>
    <property type="match status" value="1"/>
</dbReference>
<dbReference type="NCBIfam" id="TIGR01930">
    <property type="entry name" value="AcCoA-C-Actrans"/>
    <property type="match status" value="1"/>
</dbReference>
<dbReference type="InterPro" id="IPR002155">
    <property type="entry name" value="Thiolase"/>
</dbReference>
<sequence length="403" mass="43390">MTIQYKDAYIVYAKRTPIGKLGGSLSHLRVDDMLANLFKDFSQNFDFDMKEIDDVIVGCANQAGEDNRNVARMSALLAGLPYEVPGVTLNRLCASSLDAIIDGWSRINLGMADCLLIGGAESMTRAPLVISKGSTPFGRDSKMFDTTFGWRFPNKKMEEMFPLLGMGQTAEEVVAKLGISREDQDAFALASHQKACKAWENGDFNDEVLPVEIALRKETLTVSKDEGPRPSTTMEALSGLRAVFKKDGSVTAGNSSMMNDGAACVALVSEDFLRRHNLTPLVKLTGAGVRGIHPNIMGLGPVEATKRLMDKFGKKVSDFDVVELNEAFASQSLGCIRELGLDESKINLRGGAISLGHPLGCSGARIVTTLTHIMKDNASLKQGLASMCVGVGQGVSLSVENCK</sequence>
<keyword evidence="10" id="KW-1185">Reference proteome</keyword>
<dbReference type="SUPFAM" id="SSF53901">
    <property type="entry name" value="Thiolase-like"/>
    <property type="match status" value="2"/>
</dbReference>
<evidence type="ECO:0000256" key="1">
    <source>
        <dbReference type="ARBA" id="ARBA00005189"/>
    </source>
</evidence>
<proteinExistence type="inferred from homology"/>
<dbReference type="InterPro" id="IPR050215">
    <property type="entry name" value="Thiolase-like_sf_Thiolase"/>
</dbReference>
<dbReference type="InterPro" id="IPR020616">
    <property type="entry name" value="Thiolase_N"/>
</dbReference>
<dbReference type="PROSITE" id="PS00099">
    <property type="entry name" value="THIOLASE_3"/>
    <property type="match status" value="1"/>
</dbReference>
<comment type="similarity">
    <text evidence="2 6">Belongs to the thiolase-like superfamily. Thiolase family.</text>
</comment>
<dbReference type="PROSITE" id="PS00737">
    <property type="entry name" value="THIOLASE_2"/>
    <property type="match status" value="1"/>
</dbReference>
<organism evidence="9 10">
    <name type="scientific">Halobacteriovorax vibrionivorans</name>
    <dbReference type="NCBI Taxonomy" id="2152716"/>
    <lineage>
        <taxon>Bacteria</taxon>
        <taxon>Pseudomonadati</taxon>
        <taxon>Bdellovibrionota</taxon>
        <taxon>Bacteriovoracia</taxon>
        <taxon>Bacteriovoracales</taxon>
        <taxon>Halobacteriovoraceae</taxon>
        <taxon>Halobacteriovorax</taxon>
    </lineage>
</organism>
<feature type="domain" description="Thiolase N-terminal" evidence="7">
    <location>
        <begin position="9"/>
        <end position="271"/>
    </location>
</feature>
<dbReference type="InterPro" id="IPR020610">
    <property type="entry name" value="Thiolase_AS"/>
</dbReference>
<evidence type="ECO:0000313" key="10">
    <source>
        <dbReference type="Proteomes" id="UP000443582"/>
    </source>
</evidence>
<evidence type="ECO:0000256" key="5">
    <source>
        <dbReference type="ARBA" id="ARBA00024073"/>
    </source>
</evidence>
<dbReference type="InterPro" id="IPR020613">
    <property type="entry name" value="Thiolase_CS"/>
</dbReference>
<keyword evidence="4 6" id="KW-0012">Acyltransferase</keyword>
<evidence type="ECO:0000259" key="7">
    <source>
        <dbReference type="Pfam" id="PF00108"/>
    </source>
</evidence>
<dbReference type="InterPro" id="IPR016039">
    <property type="entry name" value="Thiolase-like"/>
</dbReference>
<protein>
    <recommendedName>
        <fullName evidence="5">acetyl-CoA C-acyltransferase</fullName>
        <ecNumber evidence="5">2.3.1.16</ecNumber>
    </recommendedName>
</protein>
<evidence type="ECO:0000256" key="3">
    <source>
        <dbReference type="ARBA" id="ARBA00022679"/>
    </source>
</evidence>
<evidence type="ECO:0000313" key="9">
    <source>
        <dbReference type="EMBL" id="RZF21028.1"/>
    </source>
</evidence>
<name>A0ABY0IDJ3_9BACT</name>
<evidence type="ECO:0000256" key="2">
    <source>
        <dbReference type="ARBA" id="ARBA00010982"/>
    </source>
</evidence>
<dbReference type="PIRSF" id="PIRSF000429">
    <property type="entry name" value="Ac-CoA_Ac_transf"/>
    <property type="match status" value="1"/>
</dbReference>
<gene>
    <name evidence="9" type="ORF">DAY19_13690</name>
</gene>
<dbReference type="RefSeq" id="WP_115363423.1">
    <property type="nucleotide sequence ID" value="NZ_QDKL01000003.1"/>
</dbReference>
<evidence type="ECO:0000256" key="4">
    <source>
        <dbReference type="ARBA" id="ARBA00023315"/>
    </source>
</evidence>
<keyword evidence="3 6" id="KW-0808">Transferase</keyword>
<dbReference type="Gene3D" id="3.40.47.10">
    <property type="match status" value="1"/>
</dbReference>
<dbReference type="Pfam" id="PF02803">
    <property type="entry name" value="Thiolase_C"/>
    <property type="match status" value="1"/>
</dbReference>
<evidence type="ECO:0000259" key="8">
    <source>
        <dbReference type="Pfam" id="PF02803"/>
    </source>
</evidence>
<feature type="domain" description="Thiolase C-terminal" evidence="8">
    <location>
        <begin position="279"/>
        <end position="400"/>
    </location>
</feature>
<dbReference type="PANTHER" id="PTHR43853">
    <property type="entry name" value="3-KETOACYL-COA THIOLASE, PEROXISOMAL"/>
    <property type="match status" value="1"/>
</dbReference>
<dbReference type="PANTHER" id="PTHR43853:SF2">
    <property type="entry name" value="3-OXOADIPYL-COA_3-OXO-5,6-DEHYDROSUBERYL-COA THIOLASE"/>
    <property type="match status" value="1"/>
</dbReference>
<dbReference type="EC" id="2.3.1.16" evidence="5"/>